<protein>
    <submittedName>
        <fullName evidence="7">Cytochrome P450</fullName>
    </submittedName>
</protein>
<evidence type="ECO:0000256" key="3">
    <source>
        <dbReference type="ARBA" id="ARBA00023004"/>
    </source>
</evidence>
<dbReference type="GO" id="GO:0004497">
    <property type="term" value="F:monooxygenase activity"/>
    <property type="evidence" value="ECO:0007669"/>
    <property type="project" value="UniProtKB-KW"/>
</dbReference>
<dbReference type="PRINTS" id="PR00385">
    <property type="entry name" value="P450"/>
</dbReference>
<dbReference type="Proteomes" id="UP000193560">
    <property type="component" value="Unassembled WGS sequence"/>
</dbReference>
<evidence type="ECO:0000313" key="7">
    <source>
        <dbReference type="EMBL" id="ORZ15175.1"/>
    </source>
</evidence>
<evidence type="ECO:0000256" key="1">
    <source>
        <dbReference type="ARBA" id="ARBA00022723"/>
    </source>
</evidence>
<feature type="transmembrane region" description="Helical" evidence="6">
    <location>
        <begin position="7"/>
        <end position="26"/>
    </location>
</feature>
<dbReference type="GO" id="GO:0005506">
    <property type="term" value="F:iron ion binding"/>
    <property type="evidence" value="ECO:0007669"/>
    <property type="project" value="InterPro"/>
</dbReference>
<organism evidence="7 8">
    <name type="scientific">Absidia repens</name>
    <dbReference type="NCBI Taxonomy" id="90262"/>
    <lineage>
        <taxon>Eukaryota</taxon>
        <taxon>Fungi</taxon>
        <taxon>Fungi incertae sedis</taxon>
        <taxon>Mucoromycota</taxon>
        <taxon>Mucoromycotina</taxon>
        <taxon>Mucoromycetes</taxon>
        <taxon>Mucorales</taxon>
        <taxon>Cunninghamellaceae</taxon>
        <taxon>Absidia</taxon>
    </lineage>
</organism>
<comment type="similarity">
    <text evidence="5">Belongs to the cytochrome P450 family.</text>
</comment>
<evidence type="ECO:0000256" key="4">
    <source>
        <dbReference type="PIRSR" id="PIRSR602401-1"/>
    </source>
</evidence>
<keyword evidence="2 5" id="KW-0560">Oxidoreductase</keyword>
<keyword evidence="4 5" id="KW-0349">Heme</keyword>
<dbReference type="InterPro" id="IPR036396">
    <property type="entry name" value="Cyt_P450_sf"/>
</dbReference>
<dbReference type="GO" id="GO:0016705">
    <property type="term" value="F:oxidoreductase activity, acting on paired donors, with incorporation or reduction of molecular oxygen"/>
    <property type="evidence" value="ECO:0007669"/>
    <property type="project" value="InterPro"/>
</dbReference>
<dbReference type="InterPro" id="IPR050364">
    <property type="entry name" value="Cytochrome_P450_fung"/>
</dbReference>
<keyword evidence="3 4" id="KW-0408">Iron</keyword>
<dbReference type="PRINTS" id="PR00463">
    <property type="entry name" value="EP450I"/>
</dbReference>
<evidence type="ECO:0000256" key="2">
    <source>
        <dbReference type="ARBA" id="ARBA00023002"/>
    </source>
</evidence>
<dbReference type="EMBL" id="MCGE01000013">
    <property type="protein sequence ID" value="ORZ15175.1"/>
    <property type="molecule type" value="Genomic_DNA"/>
</dbReference>
<dbReference type="InterPro" id="IPR002401">
    <property type="entry name" value="Cyt_P450_E_grp-I"/>
</dbReference>
<dbReference type="PANTHER" id="PTHR46300">
    <property type="entry name" value="P450, PUTATIVE (EUROFUNG)-RELATED-RELATED"/>
    <property type="match status" value="1"/>
</dbReference>
<keyword evidence="6" id="KW-0812">Transmembrane</keyword>
<comment type="caution">
    <text evidence="7">The sequence shown here is derived from an EMBL/GenBank/DDBJ whole genome shotgun (WGS) entry which is preliminary data.</text>
</comment>
<dbReference type="Gene3D" id="1.10.630.10">
    <property type="entry name" value="Cytochrome P450"/>
    <property type="match status" value="1"/>
</dbReference>
<keyword evidence="1 4" id="KW-0479">Metal-binding</keyword>
<keyword evidence="6" id="KW-1133">Transmembrane helix</keyword>
<dbReference type="OrthoDB" id="1103324at2759"/>
<dbReference type="AlphaFoldDB" id="A0A1X2IER4"/>
<name>A0A1X2IER4_9FUNG</name>
<keyword evidence="5" id="KW-0503">Monooxygenase</keyword>
<sequence length="524" mass="58658">MNSKEHQALLGTAAILATGLSVYYIISSSKNRIAYGESSNVKAYRDIPTPGSKLPYVGHLFSLGELPGRTLAKWNKELGPVIQIKMGHQNWVILGDPKIAHEIFATNGIATSDRAAHTYFDYYSHGGKGIVCSNADKRWKKARTAALNVLAPQRVDEFVDLIMMEADNLVNQLLTETKRHGQIDPGTTLNASAMNVILSTCFGKRVTSVDDPLFKEIMHFVHLSMKYGAVEGDLSQYMPIFAYLDVIAGKKRVFGDFISTVRDPLFSRLIKEAAESEKDCLIKSFLALKEEFNLDDKDLIVIMSDLLGAGSDTTAVSLSWMFVILSHYPQIQKDLHAEIDAFMNAHDGRLPTFEERDQVPLLTSVQKESFRFRPTSPFGIPHLSKEDFVVRDYFIPKGTVLVPNMEAMHMNSEVYDDPEVFKPERFLDNNKTMSSAANGGIDKRDHYNFGWGRRICPGIHLAEVEMFHVSTRIFANCMIEPPLDKNGKEMPIDIDAATNAGLVLVPTSYQIRFTPRSDSPLRTL</sequence>
<comment type="cofactor">
    <cofactor evidence="4">
        <name>heme</name>
        <dbReference type="ChEBI" id="CHEBI:30413"/>
    </cofactor>
</comment>
<keyword evidence="8" id="KW-1185">Reference proteome</keyword>
<evidence type="ECO:0000256" key="5">
    <source>
        <dbReference type="RuleBase" id="RU000461"/>
    </source>
</evidence>
<evidence type="ECO:0000313" key="8">
    <source>
        <dbReference type="Proteomes" id="UP000193560"/>
    </source>
</evidence>
<gene>
    <name evidence="7" type="ORF">BCR42DRAFT_416562</name>
</gene>
<proteinExistence type="inferred from homology"/>
<evidence type="ECO:0000256" key="6">
    <source>
        <dbReference type="SAM" id="Phobius"/>
    </source>
</evidence>
<accession>A0A1X2IER4</accession>
<dbReference type="Pfam" id="PF00067">
    <property type="entry name" value="p450"/>
    <property type="match status" value="1"/>
</dbReference>
<dbReference type="GO" id="GO:0020037">
    <property type="term" value="F:heme binding"/>
    <property type="evidence" value="ECO:0007669"/>
    <property type="project" value="InterPro"/>
</dbReference>
<dbReference type="InterPro" id="IPR017972">
    <property type="entry name" value="Cyt_P450_CS"/>
</dbReference>
<dbReference type="PROSITE" id="PS00086">
    <property type="entry name" value="CYTOCHROME_P450"/>
    <property type="match status" value="1"/>
</dbReference>
<feature type="binding site" description="axial binding residue" evidence="4">
    <location>
        <position position="456"/>
    </location>
    <ligand>
        <name>heme</name>
        <dbReference type="ChEBI" id="CHEBI:30413"/>
    </ligand>
    <ligandPart>
        <name>Fe</name>
        <dbReference type="ChEBI" id="CHEBI:18248"/>
    </ligandPart>
</feature>
<reference evidence="7 8" key="1">
    <citation type="submission" date="2016-07" db="EMBL/GenBank/DDBJ databases">
        <title>Pervasive Adenine N6-methylation of Active Genes in Fungi.</title>
        <authorList>
            <consortium name="DOE Joint Genome Institute"/>
            <person name="Mondo S.J."/>
            <person name="Dannebaum R.O."/>
            <person name="Kuo R.C."/>
            <person name="Labutti K."/>
            <person name="Haridas S."/>
            <person name="Kuo A."/>
            <person name="Salamov A."/>
            <person name="Ahrendt S.R."/>
            <person name="Lipzen A."/>
            <person name="Sullivan W."/>
            <person name="Andreopoulos W.B."/>
            <person name="Clum A."/>
            <person name="Lindquist E."/>
            <person name="Daum C."/>
            <person name="Ramamoorthy G.K."/>
            <person name="Gryganskyi A."/>
            <person name="Culley D."/>
            <person name="Magnuson J.K."/>
            <person name="James T.Y."/>
            <person name="O'Malley M.A."/>
            <person name="Stajich J.E."/>
            <person name="Spatafora J.W."/>
            <person name="Visel A."/>
            <person name="Grigoriev I.V."/>
        </authorList>
    </citation>
    <scope>NUCLEOTIDE SEQUENCE [LARGE SCALE GENOMIC DNA]</scope>
    <source>
        <strain evidence="7 8">NRRL 1336</strain>
    </source>
</reference>
<keyword evidence="6" id="KW-0472">Membrane</keyword>
<dbReference type="PANTHER" id="PTHR46300:SF11">
    <property type="entry name" value="OXIDOREDUCTASE, PUTATIVE-RELATED"/>
    <property type="match status" value="1"/>
</dbReference>
<dbReference type="SUPFAM" id="SSF48264">
    <property type="entry name" value="Cytochrome P450"/>
    <property type="match status" value="1"/>
</dbReference>
<dbReference type="InterPro" id="IPR001128">
    <property type="entry name" value="Cyt_P450"/>
</dbReference>
<dbReference type="STRING" id="90262.A0A1X2IER4"/>